<dbReference type="Pfam" id="PF07228">
    <property type="entry name" value="SpoIIE"/>
    <property type="match status" value="1"/>
</dbReference>
<dbReference type="SMART" id="SM00065">
    <property type="entry name" value="GAF"/>
    <property type="match status" value="1"/>
</dbReference>
<evidence type="ECO:0000256" key="1">
    <source>
        <dbReference type="ARBA" id="ARBA00022801"/>
    </source>
</evidence>
<dbReference type="InterPro" id="IPR052016">
    <property type="entry name" value="Bact_Sigma-Reg"/>
</dbReference>
<proteinExistence type="predicted"/>
<evidence type="ECO:0000259" key="2">
    <source>
        <dbReference type="PROSITE" id="PS50006"/>
    </source>
</evidence>
<name>A0A9X2FEH1_9BACT</name>
<dbReference type="Pfam" id="PF00498">
    <property type="entry name" value="FHA"/>
    <property type="match status" value="1"/>
</dbReference>
<dbReference type="Pfam" id="PF01590">
    <property type="entry name" value="GAF"/>
    <property type="match status" value="1"/>
</dbReference>
<dbReference type="InterPro" id="IPR000253">
    <property type="entry name" value="FHA_dom"/>
</dbReference>
<sequence>MAYLEIVEGIEPGRRIQLRDGRAVIGRSSECDIPLDVAAVSRQHAVLIVDGGQCYVEDLKSRNGTFVNETPVAARTLLNHGDRILICDQVLSVHTHEDDDSLGGQKPKDDTSLAMLDDNGTASVMATLDVSGGTASVSLSAKPEAKLAALVEISTNLSKTLELDEILPRILDSLFKIFVQADRGFVIMRPDKDAPLVPVADKYRLAGREERTRISRTIVEQAMSNKSAILSADAATDSRFSMAESIADFQIRSMMCAPMLDSEGQALGVIQIDTNNQRSKFSNDDLEVLAAVASQAAVAIDNARMHEFAIEQQALARDLDLAARMQRALLPSKAPEVEGYHFFDYYESARQVGGDYYDYVTLADGRFAVVLGDVAGKGVSAAILMARLSSDVRFSLASEKSPAAAVTRANHTFAQHDWADRFVTMIVVVVDPKTNQATLVNAGHMPPFLRRSDGQVVEVGDEIAGLPIGVIDDFEYESLDIELGPGDSLTLFTDGFSEAMNSARDLYGLERLAKQISQGEANVEELGRHVLNDVRGFVGDFAQSDDMCLACFGRGN</sequence>
<comment type="caution">
    <text evidence="3">The sequence shown here is derived from an EMBL/GenBank/DDBJ whole genome shotgun (WGS) entry which is preliminary data.</text>
</comment>
<dbReference type="Gene3D" id="3.60.40.10">
    <property type="entry name" value="PPM-type phosphatase domain"/>
    <property type="match status" value="1"/>
</dbReference>
<dbReference type="Gene3D" id="2.60.200.20">
    <property type="match status" value="1"/>
</dbReference>
<accession>A0A9X2FEH1</accession>
<dbReference type="RefSeq" id="WP_252855767.1">
    <property type="nucleotide sequence ID" value="NZ_JAMXLR010000092.1"/>
</dbReference>
<organism evidence="3 4">
    <name type="scientific">Aeoliella straminimaris</name>
    <dbReference type="NCBI Taxonomy" id="2954799"/>
    <lineage>
        <taxon>Bacteria</taxon>
        <taxon>Pseudomonadati</taxon>
        <taxon>Planctomycetota</taxon>
        <taxon>Planctomycetia</taxon>
        <taxon>Pirellulales</taxon>
        <taxon>Lacipirellulaceae</taxon>
        <taxon>Aeoliella</taxon>
    </lineage>
</organism>
<dbReference type="PANTHER" id="PTHR43156">
    <property type="entry name" value="STAGE II SPORULATION PROTEIN E-RELATED"/>
    <property type="match status" value="1"/>
</dbReference>
<dbReference type="PANTHER" id="PTHR43156:SF2">
    <property type="entry name" value="STAGE II SPORULATION PROTEIN E"/>
    <property type="match status" value="1"/>
</dbReference>
<feature type="domain" description="FHA" evidence="2">
    <location>
        <begin position="23"/>
        <end position="72"/>
    </location>
</feature>
<dbReference type="SMART" id="SM00331">
    <property type="entry name" value="PP2C_SIG"/>
    <property type="match status" value="1"/>
</dbReference>
<dbReference type="AlphaFoldDB" id="A0A9X2FEH1"/>
<reference evidence="3" key="1">
    <citation type="submission" date="2022-06" db="EMBL/GenBank/DDBJ databases">
        <title>Aeoliella straminimaris, a novel planctomycete from sediments.</title>
        <authorList>
            <person name="Vitorino I.R."/>
            <person name="Lage O.M."/>
        </authorList>
    </citation>
    <scope>NUCLEOTIDE SEQUENCE</scope>
    <source>
        <strain evidence="3">ICT_H6.2</strain>
    </source>
</reference>
<dbReference type="InterPro" id="IPR001932">
    <property type="entry name" value="PPM-type_phosphatase-like_dom"/>
</dbReference>
<dbReference type="InterPro" id="IPR003018">
    <property type="entry name" value="GAF"/>
</dbReference>
<evidence type="ECO:0000313" key="4">
    <source>
        <dbReference type="Proteomes" id="UP001155241"/>
    </source>
</evidence>
<protein>
    <submittedName>
        <fullName evidence="3">SpoIIE family protein phosphatase</fullName>
    </submittedName>
</protein>
<dbReference type="Gene3D" id="3.30.450.40">
    <property type="match status" value="1"/>
</dbReference>
<dbReference type="SUPFAM" id="SSF81606">
    <property type="entry name" value="PP2C-like"/>
    <property type="match status" value="1"/>
</dbReference>
<gene>
    <name evidence="3" type="ORF">NG895_27445</name>
</gene>
<dbReference type="PROSITE" id="PS50006">
    <property type="entry name" value="FHA_DOMAIN"/>
    <property type="match status" value="1"/>
</dbReference>
<dbReference type="SUPFAM" id="SSF55781">
    <property type="entry name" value="GAF domain-like"/>
    <property type="match status" value="1"/>
</dbReference>
<keyword evidence="1" id="KW-0378">Hydrolase</keyword>
<dbReference type="InterPro" id="IPR029016">
    <property type="entry name" value="GAF-like_dom_sf"/>
</dbReference>
<dbReference type="InterPro" id="IPR036457">
    <property type="entry name" value="PPM-type-like_dom_sf"/>
</dbReference>
<dbReference type="Proteomes" id="UP001155241">
    <property type="component" value="Unassembled WGS sequence"/>
</dbReference>
<evidence type="ECO:0000313" key="3">
    <source>
        <dbReference type="EMBL" id="MCO6047657.1"/>
    </source>
</evidence>
<dbReference type="InterPro" id="IPR008984">
    <property type="entry name" value="SMAD_FHA_dom_sf"/>
</dbReference>
<dbReference type="EMBL" id="JAMXLR010000092">
    <property type="protein sequence ID" value="MCO6047657.1"/>
    <property type="molecule type" value="Genomic_DNA"/>
</dbReference>
<dbReference type="SUPFAM" id="SSF49879">
    <property type="entry name" value="SMAD/FHA domain"/>
    <property type="match status" value="1"/>
</dbReference>
<dbReference type="GO" id="GO:0016791">
    <property type="term" value="F:phosphatase activity"/>
    <property type="evidence" value="ECO:0007669"/>
    <property type="project" value="TreeGrafter"/>
</dbReference>
<keyword evidence="4" id="KW-1185">Reference proteome</keyword>
<dbReference type="SMART" id="SM00240">
    <property type="entry name" value="FHA"/>
    <property type="match status" value="1"/>
</dbReference>
<dbReference type="CDD" id="cd00060">
    <property type="entry name" value="FHA"/>
    <property type="match status" value="1"/>
</dbReference>